<gene>
    <name evidence="1" type="ORF">CARN5_3006</name>
</gene>
<reference evidence="1" key="1">
    <citation type="submission" date="2009-10" db="EMBL/GenBank/DDBJ databases">
        <title>Diversity of trophic interactions inside an arsenic-rich microbial ecosystem.</title>
        <authorList>
            <person name="Bertin P.N."/>
            <person name="Heinrich-Salmeron A."/>
            <person name="Pelletier E."/>
            <person name="Goulhen-Chollet F."/>
            <person name="Arsene-Ploetze F."/>
            <person name="Gallien S."/>
            <person name="Calteau A."/>
            <person name="Vallenet D."/>
            <person name="Casiot C."/>
            <person name="Chane-Woon-Ming B."/>
            <person name="Giloteaux L."/>
            <person name="Barakat M."/>
            <person name="Bonnefoy V."/>
            <person name="Bruneel O."/>
            <person name="Chandler M."/>
            <person name="Cleiss J."/>
            <person name="Duran R."/>
            <person name="Elbaz-Poulichet F."/>
            <person name="Fonknechten N."/>
            <person name="Lauga B."/>
            <person name="Mornico D."/>
            <person name="Ortet P."/>
            <person name="Schaeffer C."/>
            <person name="Siguier P."/>
            <person name="Alexander Thil Smith A."/>
            <person name="Van Dorsselaer A."/>
            <person name="Weissenbach J."/>
            <person name="Medigue C."/>
            <person name="Le Paslier D."/>
        </authorList>
    </citation>
    <scope>NUCLEOTIDE SEQUENCE</scope>
</reference>
<dbReference type="EMBL" id="CABP01000012">
    <property type="protein sequence ID" value="CBI03605.1"/>
    <property type="molecule type" value="Genomic_DNA"/>
</dbReference>
<comment type="caution">
    <text evidence="1">The sequence shown here is derived from an EMBL/GenBank/DDBJ whole genome shotgun (WGS) entry which is preliminary data.</text>
</comment>
<sequence>MRALLESGSCLHPGHEAVGGNRLISTPSGTFPAWLGVTSDKPGDSPNLIPVTLPVSRQGLDWGQDRCNQPLCHTSVAR</sequence>
<proteinExistence type="predicted"/>
<accession>E6Q8S9</accession>
<dbReference type="AlphaFoldDB" id="E6Q8S9"/>
<evidence type="ECO:0000313" key="1">
    <source>
        <dbReference type="EMBL" id="CBI03605.1"/>
    </source>
</evidence>
<protein>
    <submittedName>
        <fullName evidence="1">Uncharacterized protein</fullName>
    </submittedName>
</protein>
<name>E6Q8S9_9ZZZZ</name>
<organism evidence="1">
    <name type="scientific">mine drainage metagenome</name>
    <dbReference type="NCBI Taxonomy" id="410659"/>
    <lineage>
        <taxon>unclassified sequences</taxon>
        <taxon>metagenomes</taxon>
        <taxon>ecological metagenomes</taxon>
    </lineage>
</organism>